<evidence type="ECO:0000313" key="3">
    <source>
        <dbReference type="Proteomes" id="UP000001591"/>
    </source>
</evidence>
<name>B6IXA3_RHOCS</name>
<keyword evidence="3" id="KW-1185">Reference proteome</keyword>
<feature type="region of interest" description="Disordered" evidence="1">
    <location>
        <begin position="1"/>
        <end position="38"/>
    </location>
</feature>
<dbReference type="KEGG" id="rce:RC1_3574"/>
<reference evidence="2 3" key="1">
    <citation type="journal article" date="2010" name="BMC Genomics">
        <title>Metabolic flexibility revealed in the genome of the cyst-forming alpha-1 proteobacterium Rhodospirillum centenum.</title>
        <authorList>
            <person name="Lu Y.K."/>
            <person name="Marden J."/>
            <person name="Han M."/>
            <person name="Swingley W.D."/>
            <person name="Mastrian S.D."/>
            <person name="Chowdhury S.R."/>
            <person name="Hao J."/>
            <person name="Helmy T."/>
            <person name="Kim S."/>
            <person name="Kurdoglu A.A."/>
            <person name="Matthies H.J."/>
            <person name="Rollo D."/>
            <person name="Stothard P."/>
            <person name="Blankenship R.E."/>
            <person name="Bauer C.E."/>
            <person name="Touchman J.W."/>
        </authorList>
    </citation>
    <scope>NUCLEOTIDE SEQUENCE [LARGE SCALE GENOMIC DNA]</scope>
    <source>
        <strain evidence="3">ATCC 51521 / SW</strain>
    </source>
</reference>
<gene>
    <name evidence="2" type="ordered locus">RC1_3574</name>
</gene>
<dbReference type="Proteomes" id="UP000001591">
    <property type="component" value="Chromosome"/>
</dbReference>
<dbReference type="EMBL" id="CP000613">
    <property type="protein sequence ID" value="ACJ00927.1"/>
    <property type="molecule type" value="Genomic_DNA"/>
</dbReference>
<accession>B6IXA3</accession>
<proteinExistence type="predicted"/>
<dbReference type="STRING" id="414684.RC1_3574"/>
<organism evidence="2 3">
    <name type="scientific">Rhodospirillum centenum (strain ATCC 51521 / SW)</name>
    <dbReference type="NCBI Taxonomy" id="414684"/>
    <lineage>
        <taxon>Bacteria</taxon>
        <taxon>Pseudomonadati</taxon>
        <taxon>Pseudomonadota</taxon>
        <taxon>Alphaproteobacteria</taxon>
        <taxon>Rhodospirillales</taxon>
        <taxon>Rhodospirillaceae</taxon>
        <taxon>Rhodospirillum</taxon>
    </lineage>
</organism>
<protein>
    <submittedName>
        <fullName evidence="2">Uncharacterized protein</fullName>
    </submittedName>
</protein>
<sequence length="38" mass="4084">MRQYPLPRWPRCRGRAGRGLSPGAEPPTNGTSPPDGPP</sequence>
<dbReference type="HOGENOM" id="CLU_3332235_0_0_5"/>
<evidence type="ECO:0000313" key="2">
    <source>
        <dbReference type="EMBL" id="ACJ00927.1"/>
    </source>
</evidence>
<evidence type="ECO:0000256" key="1">
    <source>
        <dbReference type="SAM" id="MobiDB-lite"/>
    </source>
</evidence>
<dbReference type="AlphaFoldDB" id="B6IXA3"/>